<dbReference type="Gene3D" id="2.60.40.1180">
    <property type="entry name" value="Golgi alpha-mannosidase II"/>
    <property type="match status" value="2"/>
</dbReference>
<keyword evidence="2" id="KW-0326">Glycosidase</keyword>
<accession>A0A379TQY7</accession>
<evidence type="ECO:0000259" key="1">
    <source>
        <dbReference type="Pfam" id="PF21365"/>
    </source>
</evidence>
<proteinExistence type="predicted"/>
<dbReference type="InterPro" id="IPR013780">
    <property type="entry name" value="Glyco_hydro_b"/>
</dbReference>
<dbReference type="PANTHER" id="PTHR43863:SF2">
    <property type="entry name" value="MALTASE-GLUCOAMYLASE"/>
    <property type="match status" value="1"/>
</dbReference>
<keyword evidence="2" id="KW-0378">Hydrolase</keyword>
<dbReference type="EMBL" id="UGXC01000004">
    <property type="protein sequence ID" value="SUG52626.1"/>
    <property type="molecule type" value="Genomic_DNA"/>
</dbReference>
<evidence type="ECO:0000313" key="2">
    <source>
        <dbReference type="EMBL" id="SUG52626.1"/>
    </source>
</evidence>
<organism evidence="2 3">
    <name type="scientific">Salmonella enterica subsp. arizonae</name>
    <dbReference type="NCBI Taxonomy" id="59203"/>
    <lineage>
        <taxon>Bacteria</taxon>
        <taxon>Pseudomonadati</taxon>
        <taxon>Pseudomonadota</taxon>
        <taxon>Gammaproteobacteria</taxon>
        <taxon>Enterobacterales</taxon>
        <taxon>Enterobacteriaceae</taxon>
        <taxon>Salmonella</taxon>
    </lineage>
</organism>
<dbReference type="SUPFAM" id="SSF51011">
    <property type="entry name" value="Glycosyl hydrolase domain"/>
    <property type="match status" value="1"/>
</dbReference>
<dbReference type="InterPro" id="IPR048395">
    <property type="entry name" value="Glyco_hydro_31_C"/>
</dbReference>
<reference evidence="2 3" key="1">
    <citation type="submission" date="2018-06" db="EMBL/GenBank/DDBJ databases">
        <authorList>
            <consortium name="Pathogen Informatics"/>
            <person name="Doyle S."/>
        </authorList>
    </citation>
    <scope>NUCLEOTIDE SEQUENCE [LARGE SCALE GENOMIC DNA]</scope>
    <source>
        <strain evidence="2 3">NCTC7303</strain>
    </source>
</reference>
<dbReference type="Gene3D" id="3.20.20.80">
    <property type="entry name" value="Glycosidases"/>
    <property type="match status" value="1"/>
</dbReference>
<sequence>MVRYFTEQKCRMMPYLYREAARANEAGTPMMRAMMLEFPDDPACDYLDRQYMLGDAVMVAPVFSEAGDVQFYLPQGRWTHLWRNDEVQGSRWHKQQHDFLSLPVYVRDNTLLALGNNSQKPDYAWHEGTEFQLFHLEDGREAICEVPAADSSVIFTLKVARVGNTFNVKGKGEARNWTLCLRNIAQISGVEGGSYSSSEWGIVVKTQKNEVVIHL</sequence>
<dbReference type="InterPro" id="IPR051816">
    <property type="entry name" value="Glycosyl_Hydrolase_31"/>
</dbReference>
<dbReference type="PANTHER" id="PTHR43863">
    <property type="entry name" value="HYDROLASE, PUTATIVE (AFU_ORTHOLOGUE AFUA_1G03140)-RELATED"/>
    <property type="match status" value="1"/>
</dbReference>
<feature type="domain" description="Glycosyl hydrolase family 31 C-terminal" evidence="1">
    <location>
        <begin position="27"/>
        <end position="111"/>
    </location>
</feature>
<evidence type="ECO:0000313" key="3">
    <source>
        <dbReference type="Proteomes" id="UP000255443"/>
    </source>
</evidence>
<dbReference type="GO" id="GO:0061634">
    <property type="term" value="F:alpha-D-xyloside xylohydrolase"/>
    <property type="evidence" value="ECO:0007669"/>
    <property type="project" value="UniProtKB-EC"/>
</dbReference>
<dbReference type="AlphaFoldDB" id="A0A379TQY7"/>
<dbReference type="SUPFAM" id="SSF117125">
    <property type="entry name" value="Putative glucosidase YicI, C-terminal domain"/>
    <property type="match status" value="1"/>
</dbReference>
<dbReference type="Pfam" id="PF21365">
    <property type="entry name" value="Glyco_hydro_31_3rd"/>
    <property type="match status" value="1"/>
</dbReference>
<gene>
    <name evidence="2" type="primary">yicI_3</name>
    <name evidence="2" type="ORF">NCTC7303_04948</name>
</gene>
<dbReference type="EC" id="3.2.1.177" evidence="2"/>
<dbReference type="Proteomes" id="UP000255443">
    <property type="component" value="Unassembled WGS sequence"/>
</dbReference>
<name>A0A379TQY7_SALER</name>
<protein>
    <submittedName>
        <fullName evidence="2">Glycosyl hydrolase</fullName>
        <ecNumber evidence="2">3.2.1.177</ecNumber>
    </submittedName>
</protein>